<comment type="caution">
    <text evidence="1">The sequence shown here is derived from an EMBL/GenBank/DDBJ whole genome shotgun (WGS) entry which is preliminary data.</text>
</comment>
<reference evidence="1 2" key="1">
    <citation type="submission" date="2019-07" db="EMBL/GenBank/DDBJ databases">
        <title>Draft genome for Aliikangiella sp. M105.</title>
        <authorList>
            <person name="Wang G."/>
        </authorList>
    </citation>
    <scope>NUCLEOTIDE SEQUENCE [LARGE SCALE GENOMIC DNA]</scope>
    <source>
        <strain evidence="1 2">M105</strain>
    </source>
</reference>
<name>A0A545U032_9GAMM</name>
<keyword evidence="2" id="KW-1185">Reference proteome</keyword>
<proteinExistence type="predicted"/>
<dbReference type="RefSeq" id="WP_142934486.1">
    <property type="nucleotide sequence ID" value="NZ_ML660171.1"/>
</dbReference>
<organism evidence="1 2">
    <name type="scientific">Aliikangiella coralliicola</name>
    <dbReference type="NCBI Taxonomy" id="2592383"/>
    <lineage>
        <taxon>Bacteria</taxon>
        <taxon>Pseudomonadati</taxon>
        <taxon>Pseudomonadota</taxon>
        <taxon>Gammaproteobacteria</taxon>
        <taxon>Oceanospirillales</taxon>
        <taxon>Pleioneaceae</taxon>
        <taxon>Aliikangiella</taxon>
    </lineage>
</organism>
<sequence>MISEISGDPSVFIQNAERKKNLEQRRRLIIKKVLDIDSDAPADDVAIQAIACKMEAESFISDYPEELDS</sequence>
<protein>
    <submittedName>
        <fullName evidence="1">Uncharacterized protein</fullName>
    </submittedName>
</protein>
<evidence type="ECO:0000313" key="2">
    <source>
        <dbReference type="Proteomes" id="UP000315439"/>
    </source>
</evidence>
<evidence type="ECO:0000313" key="1">
    <source>
        <dbReference type="EMBL" id="TQV82828.1"/>
    </source>
</evidence>
<dbReference type="AlphaFoldDB" id="A0A545U032"/>
<accession>A0A545U032</accession>
<dbReference type="Proteomes" id="UP000315439">
    <property type="component" value="Unassembled WGS sequence"/>
</dbReference>
<gene>
    <name evidence="1" type="ORF">FLL46_23965</name>
</gene>
<dbReference type="EMBL" id="VIKS01000015">
    <property type="protein sequence ID" value="TQV82828.1"/>
    <property type="molecule type" value="Genomic_DNA"/>
</dbReference>